<sequence length="356" mass="39687">MPDASSRSEGCVPGVKGWDNDSKLGQYDSTTLIPSHTYGAAAVAGVRGRDFFFFSKSYSSATACGPVTERPTAAVRPALMDDRAYVLGSAWHRIWHARALLVAVWVRQTVKDRSLSSPRAMEDRWDGKRAALEWDWNQRGTTAGSRDANADQVSSSPRSPNVVVAWTGSSERAQVQEEEEGYSDAREFVGRGKEIEGKLFNYLLRDSFWLGLVWAAGGLLENPPLLGWPRVDVVTIKMWLWWWWWWGRVGSVDMRQCNNHLVCLAWSGLVSSGCVAHVQAFVRTSTRQMYLCTYGAEDGPITAPPKFGLRSHVVLVEHSRQPKQAGLDVYTVTSCGWRYTITGLWGPQPGSVREVD</sequence>
<dbReference type="InParanoid" id="A0A194XNN8"/>
<accession>A0A194XNN8</accession>
<gene>
    <name evidence="1" type="ORF">LY89DRAFT_664937</name>
</gene>
<dbReference type="EMBL" id="KQ947407">
    <property type="protein sequence ID" value="KUJ21771.1"/>
    <property type="molecule type" value="Genomic_DNA"/>
</dbReference>
<name>A0A194XNN8_MOLSC</name>
<keyword evidence="2" id="KW-1185">Reference proteome</keyword>
<dbReference type="RefSeq" id="XP_018076126.1">
    <property type="nucleotide sequence ID" value="XM_018212813.1"/>
</dbReference>
<reference evidence="1 2" key="1">
    <citation type="submission" date="2015-10" db="EMBL/GenBank/DDBJ databases">
        <title>Full genome of DAOMC 229536 Phialocephala scopiformis, a fungal endophyte of spruce producing the potent anti-insectan compound rugulosin.</title>
        <authorList>
            <consortium name="DOE Joint Genome Institute"/>
            <person name="Walker A.K."/>
            <person name="Frasz S.L."/>
            <person name="Seifert K.A."/>
            <person name="Miller J.D."/>
            <person name="Mondo S.J."/>
            <person name="Labutti K."/>
            <person name="Lipzen A."/>
            <person name="Dockter R."/>
            <person name="Kennedy M."/>
            <person name="Grigoriev I.V."/>
            <person name="Spatafora J.W."/>
        </authorList>
    </citation>
    <scope>NUCLEOTIDE SEQUENCE [LARGE SCALE GENOMIC DNA]</scope>
    <source>
        <strain evidence="1 2">CBS 120377</strain>
    </source>
</reference>
<organism evidence="1 2">
    <name type="scientific">Mollisia scopiformis</name>
    <name type="common">Conifer needle endophyte fungus</name>
    <name type="synonym">Phialocephala scopiformis</name>
    <dbReference type="NCBI Taxonomy" id="149040"/>
    <lineage>
        <taxon>Eukaryota</taxon>
        <taxon>Fungi</taxon>
        <taxon>Dikarya</taxon>
        <taxon>Ascomycota</taxon>
        <taxon>Pezizomycotina</taxon>
        <taxon>Leotiomycetes</taxon>
        <taxon>Helotiales</taxon>
        <taxon>Mollisiaceae</taxon>
        <taxon>Mollisia</taxon>
    </lineage>
</organism>
<evidence type="ECO:0000313" key="1">
    <source>
        <dbReference type="EMBL" id="KUJ21771.1"/>
    </source>
</evidence>
<evidence type="ECO:0000313" key="2">
    <source>
        <dbReference type="Proteomes" id="UP000070700"/>
    </source>
</evidence>
<dbReference type="GeneID" id="28822539"/>
<dbReference type="AlphaFoldDB" id="A0A194XNN8"/>
<protein>
    <submittedName>
        <fullName evidence="1">Uncharacterized protein</fullName>
    </submittedName>
</protein>
<proteinExistence type="predicted"/>
<dbReference type="Proteomes" id="UP000070700">
    <property type="component" value="Unassembled WGS sequence"/>
</dbReference>
<dbReference type="KEGG" id="psco:LY89DRAFT_664937"/>